<evidence type="ECO:0000313" key="1">
    <source>
        <dbReference type="EMBL" id="OQR96766.1"/>
    </source>
</evidence>
<dbReference type="Proteomes" id="UP000243579">
    <property type="component" value="Unassembled WGS sequence"/>
</dbReference>
<sequence length="342" mass="37631">MDESPRSDGPDPPSLPSILTFTPVPAVTYVRCLQLHATLRATFITGGYKFGTVGAADALGAAVKEILVVGQANEDHEPTSSLLILLPTLRLVLQIVLAQDLQGVKRDSPDALLSLASFHGVLLHTTQSIDALLAPVYAYLETVAYAPAFQGTLLTPVEEIQAQLKLHLAMCTEEWMVSVVRATKRVCAQHGIPATPPAVDRHGLKTSPYILEILQSILQPMGTFLSAEPSIPMRSYLLNTIVRHVLEAWIEELANVTKVSEAGSQQLRKDAEAIKFWCGDIDSRHRDHPGYSRLTSLTSLVRLDRMLLTWRQTGADMRKRRSSFDVTMDSSLITARNIPLHK</sequence>
<protein>
    <submittedName>
        <fullName evidence="1">Uncharacterized protein</fullName>
    </submittedName>
</protein>
<reference evidence="1 2" key="1">
    <citation type="journal article" date="2014" name="Genome Biol. Evol.">
        <title>The secreted proteins of Achlya hypogyna and Thraustotheca clavata identify the ancestral oomycete secretome and reveal gene acquisitions by horizontal gene transfer.</title>
        <authorList>
            <person name="Misner I."/>
            <person name="Blouin N."/>
            <person name="Leonard G."/>
            <person name="Richards T.A."/>
            <person name="Lane C.E."/>
        </authorList>
    </citation>
    <scope>NUCLEOTIDE SEQUENCE [LARGE SCALE GENOMIC DNA]</scope>
    <source>
        <strain evidence="1 2">ATCC 48635</strain>
    </source>
</reference>
<comment type="caution">
    <text evidence="1">The sequence shown here is derived from an EMBL/GenBank/DDBJ whole genome shotgun (WGS) entry which is preliminary data.</text>
</comment>
<dbReference type="AlphaFoldDB" id="A0A1V9ZFJ8"/>
<gene>
    <name evidence="1" type="ORF">ACHHYP_13633</name>
</gene>
<proteinExistence type="predicted"/>
<dbReference type="EMBL" id="JNBR01000131">
    <property type="protein sequence ID" value="OQR96766.1"/>
    <property type="molecule type" value="Genomic_DNA"/>
</dbReference>
<evidence type="ECO:0000313" key="2">
    <source>
        <dbReference type="Proteomes" id="UP000243579"/>
    </source>
</evidence>
<organism evidence="1 2">
    <name type="scientific">Achlya hypogyna</name>
    <name type="common">Oomycete</name>
    <name type="synonym">Protoachlya hypogyna</name>
    <dbReference type="NCBI Taxonomy" id="1202772"/>
    <lineage>
        <taxon>Eukaryota</taxon>
        <taxon>Sar</taxon>
        <taxon>Stramenopiles</taxon>
        <taxon>Oomycota</taxon>
        <taxon>Saprolegniomycetes</taxon>
        <taxon>Saprolegniales</taxon>
        <taxon>Achlyaceae</taxon>
        <taxon>Achlya</taxon>
    </lineage>
</organism>
<keyword evidence="2" id="KW-1185">Reference proteome</keyword>
<name>A0A1V9ZFJ8_ACHHY</name>
<accession>A0A1V9ZFJ8</accession>
<dbReference type="OrthoDB" id="61430at2759"/>